<protein>
    <submittedName>
        <fullName evidence="1">Uncharacterized protein</fullName>
    </submittedName>
</protein>
<name>A0A8J6E2B4_9EUKA</name>
<organism evidence="1 2">
    <name type="scientific">Carpediemonas membranifera</name>
    <dbReference type="NCBI Taxonomy" id="201153"/>
    <lineage>
        <taxon>Eukaryota</taxon>
        <taxon>Metamonada</taxon>
        <taxon>Carpediemonas-like organisms</taxon>
        <taxon>Carpediemonas</taxon>
    </lineage>
</organism>
<gene>
    <name evidence="1" type="ORF">J8273_0894</name>
</gene>
<dbReference type="OrthoDB" id="10679843at2759"/>
<proteinExistence type="predicted"/>
<dbReference type="EMBL" id="JAHDYR010000002">
    <property type="protein sequence ID" value="KAG9397404.1"/>
    <property type="molecule type" value="Genomic_DNA"/>
</dbReference>
<dbReference type="Proteomes" id="UP000717585">
    <property type="component" value="Unassembled WGS sequence"/>
</dbReference>
<dbReference type="Gene3D" id="2.130.10.10">
    <property type="entry name" value="YVTN repeat-like/Quinoprotein amine dehydrogenase"/>
    <property type="match status" value="1"/>
</dbReference>
<sequence>MSTDSNEEPSEVLECPLRFPVFSAYAGHQSLSSQFKAAVITKNGAGVDVTSLTRAESPSKQHIMARLSSRVLRLLLLRSPDESLVTVLFCNSTTAAAALMANLPTLAYRSLQQHDLEAIRGADSLAMSDPSYDIPAALSAEMRRGTCFCDWNGVKTRGAAPGYSISDAWSGYNDQGEPVLLACSMDRVLHRMRKGPDIQQMAPVNFQVGIRTVAYCPRGNIIAAGMTRQAVEFYHGHDILNSDAKTDPTLMGGFNVEDLPTAVRLTQAASETICISQYGGKMIQMHRLRHNSYRPGHDRLVCDPIGTVRDSRAFSALDVDRHVLATGVGCAGAYVRLWDISQQRPFFQAGNFLGVLSMSVNVAAQDMVVGTGDGSWGYAGNVFTLDLRSPNDQVNLTGNSSARLSGTYFVRACLDGYTVISGHGNGHINFYDRRMGGVVHSISLRQKPRSKCIVTHIAEFGDEVVVTTASKNTNVVILSKDHRGGVM</sequence>
<comment type="caution">
    <text evidence="1">The sequence shown here is derived from an EMBL/GenBank/DDBJ whole genome shotgun (WGS) entry which is preliminary data.</text>
</comment>
<dbReference type="InterPro" id="IPR036322">
    <property type="entry name" value="WD40_repeat_dom_sf"/>
</dbReference>
<dbReference type="SUPFAM" id="SSF50978">
    <property type="entry name" value="WD40 repeat-like"/>
    <property type="match status" value="1"/>
</dbReference>
<evidence type="ECO:0000313" key="1">
    <source>
        <dbReference type="EMBL" id="KAG9397404.1"/>
    </source>
</evidence>
<reference evidence="1" key="1">
    <citation type="submission" date="2021-05" db="EMBL/GenBank/DDBJ databases">
        <title>A free-living protist that lacks canonical eukaryotic 1 DNA replication and segregation systems.</title>
        <authorList>
            <person name="Salas-Leiva D.E."/>
            <person name="Tromer E.C."/>
            <person name="Curtis B.A."/>
            <person name="Jerlstrom-Hultqvist J."/>
            <person name="Kolisko M."/>
            <person name="Yi Z."/>
            <person name="Salas-Leiva J.S."/>
            <person name="Gallot-Lavallee L."/>
            <person name="Kops G.J.P.L."/>
            <person name="Archibald J.M."/>
            <person name="Simpson A.G.B."/>
            <person name="Roger A.J."/>
        </authorList>
    </citation>
    <scope>NUCLEOTIDE SEQUENCE</scope>
    <source>
        <strain evidence="1">BICM</strain>
    </source>
</reference>
<dbReference type="AlphaFoldDB" id="A0A8J6E2B4"/>
<accession>A0A8J6E2B4</accession>
<keyword evidence="2" id="KW-1185">Reference proteome</keyword>
<evidence type="ECO:0000313" key="2">
    <source>
        <dbReference type="Proteomes" id="UP000717585"/>
    </source>
</evidence>
<dbReference type="InterPro" id="IPR015943">
    <property type="entry name" value="WD40/YVTN_repeat-like_dom_sf"/>
</dbReference>